<dbReference type="STRING" id="1797472.A2215_02675"/>
<organism evidence="1 2">
    <name type="scientific">Candidatus Berkelbacteria bacterium RIFOXYA2_FULL_43_10</name>
    <dbReference type="NCBI Taxonomy" id="1797472"/>
    <lineage>
        <taxon>Bacteria</taxon>
        <taxon>Candidatus Berkelbacteria</taxon>
    </lineage>
</organism>
<accession>A0A1F5EDV0</accession>
<dbReference type="SUPFAM" id="SSF54523">
    <property type="entry name" value="Pili subunits"/>
    <property type="match status" value="1"/>
</dbReference>
<reference evidence="1 2" key="1">
    <citation type="journal article" date="2016" name="Nat. Commun.">
        <title>Thousands of microbial genomes shed light on interconnected biogeochemical processes in an aquifer system.</title>
        <authorList>
            <person name="Anantharaman K."/>
            <person name="Brown C.T."/>
            <person name="Hug L.A."/>
            <person name="Sharon I."/>
            <person name="Castelle C.J."/>
            <person name="Probst A.J."/>
            <person name="Thomas B.C."/>
            <person name="Singh A."/>
            <person name="Wilkins M.J."/>
            <person name="Karaoz U."/>
            <person name="Brodie E.L."/>
            <person name="Williams K.H."/>
            <person name="Hubbard S.S."/>
            <person name="Banfield J.F."/>
        </authorList>
    </citation>
    <scope>NUCLEOTIDE SEQUENCE [LARGE SCALE GENOMIC DNA]</scope>
</reference>
<name>A0A1F5EDV0_9BACT</name>
<evidence type="ECO:0000313" key="2">
    <source>
        <dbReference type="Proteomes" id="UP000178583"/>
    </source>
</evidence>
<evidence type="ECO:0008006" key="3">
    <source>
        <dbReference type="Google" id="ProtNLM"/>
    </source>
</evidence>
<comment type="caution">
    <text evidence="1">The sequence shown here is derived from an EMBL/GenBank/DDBJ whole genome shotgun (WGS) entry which is preliminary data.</text>
</comment>
<dbReference type="InterPro" id="IPR045584">
    <property type="entry name" value="Pilin-like"/>
</dbReference>
<gene>
    <name evidence="1" type="ORF">A2215_02675</name>
</gene>
<proteinExistence type="predicted"/>
<sequence>MKLKLLIIIFLLASVVGVQYLFDKSKSLKLKPSPYVMSAEVIRATDLGLDNAVADLAWLSAIQYFGDWQLDKYEKLDDFIVLANDLDPRFSHPYAFATLSLPQVDMIDQAIVIAKRGIEEADTDWEIAYYLGMIYYIEKNDVASALKYFDLAANTKGAPDKIQRLAANFNTKPDAREQSKEIWTAVFETTNDESIKERAEAYVLHYEILNFLEGATEKYKDKFGTYPSPIEKLVEGKILKAIPTDPFGFEYEIDAEGRARVR</sequence>
<dbReference type="EMBL" id="MEZY01000010">
    <property type="protein sequence ID" value="OGD65531.1"/>
    <property type="molecule type" value="Genomic_DNA"/>
</dbReference>
<protein>
    <recommendedName>
        <fullName evidence="3">Tetratricopeptide repeat-like domain-containing protein</fullName>
    </recommendedName>
</protein>
<dbReference type="Proteomes" id="UP000178583">
    <property type="component" value="Unassembled WGS sequence"/>
</dbReference>
<evidence type="ECO:0000313" key="1">
    <source>
        <dbReference type="EMBL" id="OGD65531.1"/>
    </source>
</evidence>
<dbReference type="AlphaFoldDB" id="A0A1F5EDV0"/>